<dbReference type="AlphaFoldDB" id="A0AAU8CJG1"/>
<sequence>MTEHLLELRETHSYVGSYAHLDSWIEIGTYVFEIQGQTVHTNDEDPCDPTEAKHMVRVTSDQPADKIKEALIDTHSRHGCAHEWDCCGCRSFAADAEQIKDDLWMLTITSSRNY</sequence>
<protein>
    <submittedName>
        <fullName evidence="1">Uncharacterized protein</fullName>
    </submittedName>
</protein>
<dbReference type="RefSeq" id="WP_353645732.1">
    <property type="nucleotide sequence ID" value="NZ_CP159253.1"/>
</dbReference>
<organism evidence="1">
    <name type="scientific">Mesorhizobium sp. WSM2240</name>
    <dbReference type="NCBI Taxonomy" id="3228851"/>
    <lineage>
        <taxon>Bacteria</taxon>
        <taxon>Pseudomonadati</taxon>
        <taxon>Pseudomonadota</taxon>
        <taxon>Alphaproteobacteria</taxon>
        <taxon>Hyphomicrobiales</taxon>
        <taxon>Phyllobacteriaceae</taxon>
        <taxon>Mesorhizobium</taxon>
    </lineage>
</organism>
<accession>A0AAU8CJG1</accession>
<name>A0AAU8CJG1_9HYPH</name>
<dbReference type="EMBL" id="CP159253">
    <property type="protein sequence ID" value="XCG46730.1"/>
    <property type="molecule type" value="Genomic_DNA"/>
</dbReference>
<proteinExistence type="predicted"/>
<evidence type="ECO:0000313" key="1">
    <source>
        <dbReference type="EMBL" id="XCG46730.1"/>
    </source>
</evidence>
<gene>
    <name evidence="1" type="ORF">ABVK50_15525</name>
</gene>
<reference evidence="1" key="1">
    <citation type="submission" date="2024-06" db="EMBL/GenBank/DDBJ databases">
        <title>Mesorhizobium karijinii sp. nov., a symbiont of the iconic Swainsona formosa from arid Australia.</title>
        <authorList>
            <person name="Hill Y.J."/>
            <person name="Watkin E.L.J."/>
            <person name="O'Hara G.W."/>
            <person name="Terpolilli J."/>
            <person name="Tye M.L."/>
            <person name="Kohlmeier M.G."/>
        </authorList>
    </citation>
    <scope>NUCLEOTIDE SEQUENCE</scope>
    <source>
        <strain evidence="1">WSM2240</strain>
    </source>
</reference>